<feature type="non-terminal residue" evidence="1">
    <location>
        <position position="94"/>
    </location>
</feature>
<proteinExistence type="predicted"/>
<organism evidence="1 2">
    <name type="scientific">Aphis craccivora</name>
    <name type="common">Cowpea aphid</name>
    <dbReference type="NCBI Taxonomy" id="307492"/>
    <lineage>
        <taxon>Eukaryota</taxon>
        <taxon>Metazoa</taxon>
        <taxon>Ecdysozoa</taxon>
        <taxon>Arthropoda</taxon>
        <taxon>Hexapoda</taxon>
        <taxon>Insecta</taxon>
        <taxon>Pterygota</taxon>
        <taxon>Neoptera</taxon>
        <taxon>Paraneoptera</taxon>
        <taxon>Hemiptera</taxon>
        <taxon>Sternorrhyncha</taxon>
        <taxon>Aphidomorpha</taxon>
        <taxon>Aphidoidea</taxon>
        <taxon>Aphididae</taxon>
        <taxon>Aphidini</taxon>
        <taxon>Aphis</taxon>
        <taxon>Aphis</taxon>
    </lineage>
</organism>
<gene>
    <name evidence="1" type="ORF">FWK35_00037120</name>
</gene>
<comment type="caution">
    <text evidence="1">The sequence shown here is derived from an EMBL/GenBank/DDBJ whole genome shotgun (WGS) entry which is preliminary data.</text>
</comment>
<evidence type="ECO:0000313" key="2">
    <source>
        <dbReference type="Proteomes" id="UP000478052"/>
    </source>
</evidence>
<dbReference type="OrthoDB" id="6598476at2759"/>
<evidence type="ECO:0000313" key="1">
    <source>
        <dbReference type="EMBL" id="KAF0699817.1"/>
    </source>
</evidence>
<name>A0A6G0VLX3_APHCR</name>
<dbReference type="EMBL" id="VUJU01014842">
    <property type="protein sequence ID" value="KAF0699817.1"/>
    <property type="molecule type" value="Genomic_DNA"/>
</dbReference>
<accession>A0A6G0VLX3</accession>
<dbReference type="AlphaFoldDB" id="A0A6G0VLX3"/>
<sequence>MNRQAFMKTLEVINQVYGSLLENFEEQALSWYELWQEKPLENDMKLIDILDYETFYPAVCMVIRIAIILPTTSCSGERSFRYKISRITGDNALP</sequence>
<dbReference type="Proteomes" id="UP000478052">
    <property type="component" value="Unassembled WGS sequence"/>
</dbReference>
<protein>
    <submittedName>
        <fullName evidence="1">Zinc finger MYM-type protein 1-like</fullName>
    </submittedName>
</protein>
<keyword evidence="2" id="KW-1185">Reference proteome</keyword>
<reference evidence="1 2" key="1">
    <citation type="submission" date="2019-08" db="EMBL/GenBank/DDBJ databases">
        <title>Whole genome of Aphis craccivora.</title>
        <authorList>
            <person name="Voronova N.V."/>
            <person name="Shulinski R.S."/>
            <person name="Bandarenka Y.V."/>
            <person name="Zhorov D.G."/>
            <person name="Warner D."/>
        </authorList>
    </citation>
    <scope>NUCLEOTIDE SEQUENCE [LARGE SCALE GENOMIC DNA]</scope>
    <source>
        <strain evidence="1">180601</strain>
        <tissue evidence="1">Whole Body</tissue>
    </source>
</reference>